<name>K0B363_GOTA9</name>
<dbReference type="InterPro" id="IPR014721">
    <property type="entry name" value="Ribsml_uS5_D2-typ_fold_subgr"/>
</dbReference>
<dbReference type="PRINTS" id="PR00830">
    <property type="entry name" value="ENDOLAPTASE"/>
</dbReference>
<dbReference type="Pfam" id="PF13654">
    <property type="entry name" value="AAA_32"/>
    <property type="match status" value="1"/>
</dbReference>
<dbReference type="InterPro" id="IPR027065">
    <property type="entry name" value="Lon_Prtase"/>
</dbReference>
<dbReference type="InterPro" id="IPR046844">
    <property type="entry name" value="Lon-like_helical"/>
</dbReference>
<feature type="domain" description="Lon proteolytic" evidence="3">
    <location>
        <begin position="591"/>
        <end position="786"/>
    </location>
</feature>
<dbReference type="InterPro" id="IPR027417">
    <property type="entry name" value="P-loop_NTPase"/>
</dbReference>
<dbReference type="PROSITE" id="PS51786">
    <property type="entry name" value="LON_PROTEOLYTIC"/>
    <property type="match status" value="1"/>
</dbReference>
<dbReference type="GO" id="GO:0030163">
    <property type="term" value="P:protein catabolic process"/>
    <property type="evidence" value="ECO:0007669"/>
    <property type="project" value="InterPro"/>
</dbReference>
<dbReference type="Pfam" id="PF05362">
    <property type="entry name" value="Lon_C"/>
    <property type="match status" value="1"/>
</dbReference>
<dbReference type="Proteomes" id="UP000006094">
    <property type="component" value="Chromosome"/>
</dbReference>
<evidence type="ECO:0000259" key="3">
    <source>
        <dbReference type="PROSITE" id="PS51786"/>
    </source>
</evidence>
<evidence type="ECO:0000256" key="1">
    <source>
        <dbReference type="ARBA" id="ARBA00022670"/>
    </source>
</evidence>
<dbReference type="PANTHER" id="PTHR10046">
    <property type="entry name" value="ATP DEPENDENT LON PROTEASE FAMILY MEMBER"/>
    <property type="match status" value="1"/>
</dbReference>
<dbReference type="eggNOG" id="COG1067">
    <property type="taxonomic scope" value="Bacteria"/>
</dbReference>
<dbReference type="InterPro" id="IPR020568">
    <property type="entry name" value="Ribosomal_Su5_D2-typ_SF"/>
</dbReference>
<dbReference type="PATRIC" id="fig|1128398.3.peg.2137"/>
<dbReference type="Gene3D" id="3.30.230.10">
    <property type="match status" value="1"/>
</dbReference>
<feature type="active site" evidence="2">
    <location>
        <position position="724"/>
    </location>
</feature>
<dbReference type="GO" id="GO:0004176">
    <property type="term" value="F:ATP-dependent peptidase activity"/>
    <property type="evidence" value="ECO:0007669"/>
    <property type="project" value="UniProtKB-UniRule"/>
</dbReference>
<dbReference type="Gene3D" id="3.40.50.300">
    <property type="entry name" value="P-loop containing nucleotide triphosphate hydrolases"/>
    <property type="match status" value="2"/>
</dbReference>
<dbReference type="EC" id="3.4.21.53" evidence="2"/>
<dbReference type="Pfam" id="PF20437">
    <property type="entry name" value="LonC_helical"/>
    <property type="match status" value="1"/>
</dbReference>
<dbReference type="HOGENOM" id="CLU_014785_0_1_9"/>
<keyword evidence="1 2" id="KW-0645">Protease</keyword>
<proteinExistence type="inferred from homology"/>
<feature type="active site" evidence="2">
    <location>
        <position position="681"/>
    </location>
</feature>
<sequence length="821" mass="93784">MKIAVNFFSVWNIVTITKETISGGDYLGEKLKVPLYKLKRRSDLSKYKIETTKDVAISSNIIGQNRGVNSLEFGLSVNKKGYNIYVSGITGTGRTSHSYSLALRHSKNKETPDDWCYVYNFINPETPKSIRLKAGDGKRFKYEVENSIEKIKESIEESLSSKDYEDNRELIYKYFKKKTEEVIIELNEKAKEYNFTFKKTEGGLVSIPLIDGKQLEDEEIEKLPKRELYLIRENSNRLEAKTIEIVKKIIEIEQLLEDKLIELEERTVSTLIETHFNPILDTFGYNKKIKKYLTEMKEDIILNINEFIADDENSEEVKKILIRNKITDDFFKRYQVNLFIDNSENKGAPVIKEINPTYYNLLGKIEYFNEMGFLKTDHTRIKPGAIHLANGGYLLLSAKDILSNLLTWEGLKKCLMTKLGKIENISKDSVVAESIKPEAIPLDIKIILIGDYYTYQLLYNYDEDFKKLFRIKADFDIEMERNDGNIEKLLSFVASHCKRENLKPFDRGAIEEIIEYSSRIVEHQDKLTTQFNEILEVMYEGDAWARYMGSDIVKREDIRKAIDEKIYRNNRYEEKIQQMIKDDSLIIDTASQKIGEINGLAVIDMGEYSFGKPNKITASTFAGRDGIINIEREVNKSGSNHDKGVLILSGFMGEEFAKKKPLSLSASITFEQCYSVVDGDSASSTELYALLSSLSDLPINQGISTTGSINQKGIVQTIGGVNEKIEGFFKICKAKGLTGNQGVIIPYQNVENLMLRDEVLEAVNEGNFNIYAIKNVKEGIEILTGVPYGTRDDDGNFEVGTVGYFVQRKLEEYSKNTSEYS</sequence>
<protein>
    <recommendedName>
        <fullName evidence="2">endopeptidase La</fullName>
        <ecNumber evidence="2">3.4.21.53</ecNumber>
    </recommendedName>
</protein>
<dbReference type="SUPFAM" id="SSF54211">
    <property type="entry name" value="Ribosomal protein S5 domain 2-like"/>
    <property type="match status" value="1"/>
</dbReference>
<dbReference type="InterPro" id="IPR041699">
    <property type="entry name" value="AAA_32"/>
</dbReference>
<keyword evidence="2" id="KW-0720">Serine protease</keyword>
<comment type="catalytic activity">
    <reaction evidence="2">
        <text>Hydrolysis of proteins in presence of ATP.</text>
        <dbReference type="EC" id="3.4.21.53"/>
    </reaction>
</comment>
<dbReference type="InterPro" id="IPR008269">
    <property type="entry name" value="Lon_proteolytic"/>
</dbReference>
<comment type="similarity">
    <text evidence="2">Belongs to the peptidase S16 family.</text>
</comment>
<accession>K0B363</accession>
<dbReference type="GO" id="GO:0005524">
    <property type="term" value="F:ATP binding"/>
    <property type="evidence" value="ECO:0007669"/>
    <property type="project" value="InterPro"/>
</dbReference>
<evidence type="ECO:0000313" key="5">
    <source>
        <dbReference type="Proteomes" id="UP000006094"/>
    </source>
</evidence>
<dbReference type="KEGG" id="cad:Curi_c20720"/>
<dbReference type="Pfam" id="PF20436">
    <property type="entry name" value="LonB_AAA-LID"/>
    <property type="match status" value="1"/>
</dbReference>
<reference evidence="4 5" key="1">
    <citation type="journal article" date="2012" name="PLoS ONE">
        <title>The purine-utilizing bacterium Clostridium acidurici 9a: a genome-guided metabolic reconsideration.</title>
        <authorList>
            <person name="Hartwich K."/>
            <person name="Poehlein A."/>
            <person name="Daniel R."/>
        </authorList>
    </citation>
    <scope>NUCLEOTIDE SEQUENCE [LARGE SCALE GENOMIC DNA]</scope>
    <source>
        <strain evidence="5">ATCC 7906 / DSM 604 / BCRC 14475 / CIP 104303 / KCTC 5404 / NCIMB 10678 / 9a</strain>
    </source>
</reference>
<organism evidence="4 5">
    <name type="scientific">Gottschalkia acidurici (strain ATCC 7906 / DSM 604 / BCRC 14475 / CIP 104303 / KCTC 5404 / NCIMB 10678 / 9a)</name>
    <name type="common">Clostridium acidurici</name>
    <dbReference type="NCBI Taxonomy" id="1128398"/>
    <lineage>
        <taxon>Bacteria</taxon>
        <taxon>Bacillati</taxon>
        <taxon>Bacillota</taxon>
        <taxon>Tissierellia</taxon>
        <taxon>Tissierellales</taxon>
        <taxon>Gottschalkiaceae</taxon>
        <taxon>Gottschalkia</taxon>
    </lineage>
</organism>
<dbReference type="InterPro" id="IPR046843">
    <property type="entry name" value="LonB_AAA-LID"/>
</dbReference>
<dbReference type="EMBL" id="CP003326">
    <property type="protein sequence ID" value="AFS79076.1"/>
    <property type="molecule type" value="Genomic_DNA"/>
</dbReference>
<keyword evidence="5" id="KW-1185">Reference proteome</keyword>
<gene>
    <name evidence="4" type="primary">lonC</name>
    <name evidence="4" type="ordered locus">Curi_c20720</name>
</gene>
<dbReference type="GO" id="GO:0004252">
    <property type="term" value="F:serine-type endopeptidase activity"/>
    <property type="evidence" value="ECO:0007669"/>
    <property type="project" value="UniProtKB-UniRule"/>
</dbReference>
<evidence type="ECO:0000313" key="4">
    <source>
        <dbReference type="EMBL" id="AFS79076.1"/>
    </source>
</evidence>
<dbReference type="GO" id="GO:0006508">
    <property type="term" value="P:proteolysis"/>
    <property type="evidence" value="ECO:0007669"/>
    <property type="project" value="UniProtKB-KW"/>
</dbReference>
<dbReference type="Gene3D" id="1.10.8.60">
    <property type="match status" value="1"/>
</dbReference>
<evidence type="ECO:0000256" key="2">
    <source>
        <dbReference type="PROSITE-ProRule" id="PRU01122"/>
    </source>
</evidence>
<dbReference type="AlphaFoldDB" id="K0B363"/>
<keyword evidence="2" id="KW-0378">Hydrolase</keyword>